<feature type="non-terminal residue" evidence="2">
    <location>
        <position position="109"/>
    </location>
</feature>
<organism evidence="2 3">
    <name type="scientific">Lymnaea stagnalis</name>
    <name type="common">Great pond snail</name>
    <name type="synonym">Helix stagnalis</name>
    <dbReference type="NCBI Taxonomy" id="6523"/>
    <lineage>
        <taxon>Eukaryota</taxon>
        <taxon>Metazoa</taxon>
        <taxon>Spiralia</taxon>
        <taxon>Lophotrochozoa</taxon>
        <taxon>Mollusca</taxon>
        <taxon>Gastropoda</taxon>
        <taxon>Heterobranchia</taxon>
        <taxon>Euthyneura</taxon>
        <taxon>Panpulmonata</taxon>
        <taxon>Hygrophila</taxon>
        <taxon>Lymnaeoidea</taxon>
        <taxon>Lymnaeidae</taxon>
        <taxon>Lymnaea</taxon>
    </lineage>
</organism>
<accession>A0AAV2I4S1</accession>
<dbReference type="EMBL" id="CAXITT010000446">
    <property type="protein sequence ID" value="CAL1541666.1"/>
    <property type="molecule type" value="Genomic_DNA"/>
</dbReference>
<reference evidence="2 3" key="1">
    <citation type="submission" date="2024-04" db="EMBL/GenBank/DDBJ databases">
        <authorList>
            <consortium name="Genoscope - CEA"/>
            <person name="William W."/>
        </authorList>
    </citation>
    <scope>NUCLEOTIDE SEQUENCE [LARGE SCALE GENOMIC DNA]</scope>
</reference>
<name>A0AAV2I4S1_LYMST</name>
<gene>
    <name evidence="2" type="ORF">GSLYS_00015272001</name>
</gene>
<dbReference type="Proteomes" id="UP001497497">
    <property type="component" value="Unassembled WGS sequence"/>
</dbReference>
<sequence>MLRAIYSKLIDGITALFTWRSSEVKSPASLTAEVETEQCRPFYDSESDDESSCATLSTASQHLARFTDKPYFLERNVDSDSDQERGSSVAASTEKKMKVSDCVKDCVSD</sequence>
<comment type="caution">
    <text evidence="2">The sequence shown here is derived from an EMBL/GenBank/DDBJ whole genome shotgun (WGS) entry which is preliminary data.</text>
</comment>
<keyword evidence="3" id="KW-1185">Reference proteome</keyword>
<dbReference type="AlphaFoldDB" id="A0AAV2I4S1"/>
<proteinExistence type="predicted"/>
<feature type="compositionally biased region" description="Basic and acidic residues" evidence="1">
    <location>
        <begin position="93"/>
        <end position="109"/>
    </location>
</feature>
<evidence type="ECO:0000256" key="1">
    <source>
        <dbReference type="SAM" id="MobiDB-lite"/>
    </source>
</evidence>
<evidence type="ECO:0000313" key="3">
    <source>
        <dbReference type="Proteomes" id="UP001497497"/>
    </source>
</evidence>
<feature type="region of interest" description="Disordered" evidence="1">
    <location>
        <begin position="77"/>
        <end position="109"/>
    </location>
</feature>
<evidence type="ECO:0000313" key="2">
    <source>
        <dbReference type="EMBL" id="CAL1541666.1"/>
    </source>
</evidence>
<protein>
    <submittedName>
        <fullName evidence="2">Uncharacterized protein</fullName>
    </submittedName>
</protein>